<organism evidence="2 3">
    <name type="scientific">Streptomyces thermolineatus</name>
    <dbReference type="NCBI Taxonomy" id="44033"/>
    <lineage>
        <taxon>Bacteria</taxon>
        <taxon>Bacillati</taxon>
        <taxon>Actinomycetota</taxon>
        <taxon>Actinomycetes</taxon>
        <taxon>Kitasatosporales</taxon>
        <taxon>Streptomycetaceae</taxon>
        <taxon>Streptomyces</taxon>
    </lineage>
</organism>
<dbReference type="RefSeq" id="WP_344381128.1">
    <property type="nucleotide sequence ID" value="NZ_BAAATA010000001.1"/>
</dbReference>
<evidence type="ECO:0000313" key="2">
    <source>
        <dbReference type="EMBL" id="GAA2469746.1"/>
    </source>
</evidence>
<dbReference type="InterPro" id="IPR025164">
    <property type="entry name" value="Toastrack_DUF4097"/>
</dbReference>
<dbReference type="Pfam" id="PF13349">
    <property type="entry name" value="DUF4097"/>
    <property type="match status" value="1"/>
</dbReference>
<evidence type="ECO:0000259" key="1">
    <source>
        <dbReference type="Pfam" id="PF13349"/>
    </source>
</evidence>
<gene>
    <name evidence="2" type="ORF">GCM10010406_01430</name>
</gene>
<comment type="caution">
    <text evidence="2">The sequence shown here is derived from an EMBL/GenBank/DDBJ whole genome shotgun (WGS) entry which is preliminary data.</text>
</comment>
<feature type="domain" description="DUF4097" evidence="1">
    <location>
        <begin position="122"/>
        <end position="241"/>
    </location>
</feature>
<name>A0ABN3KQJ5_9ACTN</name>
<keyword evidence="3" id="KW-1185">Reference proteome</keyword>
<protein>
    <submittedName>
        <fullName evidence="2">DUF4097 family beta strand repeat-containing protein</fullName>
    </submittedName>
</protein>
<evidence type="ECO:0000313" key="3">
    <source>
        <dbReference type="Proteomes" id="UP001501358"/>
    </source>
</evidence>
<sequence>MRLRSGSLAVAVAVLIGAGGLGACGLLPGETFEDDAVLSEAITSVRLDNDSGRVELRGGKDLTEVSVHRSVDYRGDRPEGATHRVENGVLVLGDCGGSCSVSYTVDLPAGLPVSGGTSAGSITLSGVGEVAVTTGSGSIALNGVTGPVDARTSNGRITGRGLEGGPVRVQTSNGAVDLTVSAPQDVRAHTSNGAVELTLPAGRYRVSATTSNGEKDIGVPDDPAGKHRIDLVTSNGDITVRPA</sequence>
<dbReference type="PROSITE" id="PS51257">
    <property type="entry name" value="PROKAR_LIPOPROTEIN"/>
    <property type="match status" value="1"/>
</dbReference>
<dbReference type="Proteomes" id="UP001501358">
    <property type="component" value="Unassembled WGS sequence"/>
</dbReference>
<dbReference type="EMBL" id="BAAATA010000001">
    <property type="protein sequence ID" value="GAA2469746.1"/>
    <property type="molecule type" value="Genomic_DNA"/>
</dbReference>
<reference evidence="2 3" key="1">
    <citation type="journal article" date="2019" name="Int. J. Syst. Evol. Microbiol.">
        <title>The Global Catalogue of Microorganisms (GCM) 10K type strain sequencing project: providing services to taxonomists for standard genome sequencing and annotation.</title>
        <authorList>
            <consortium name="The Broad Institute Genomics Platform"/>
            <consortium name="The Broad Institute Genome Sequencing Center for Infectious Disease"/>
            <person name="Wu L."/>
            <person name="Ma J."/>
        </authorList>
    </citation>
    <scope>NUCLEOTIDE SEQUENCE [LARGE SCALE GENOMIC DNA]</scope>
    <source>
        <strain evidence="2 3">JCM 6307</strain>
    </source>
</reference>
<proteinExistence type="predicted"/>
<accession>A0ABN3KQJ5</accession>